<dbReference type="Gene3D" id="2.60.40.1120">
    <property type="entry name" value="Carboxypeptidase-like, regulatory domain"/>
    <property type="match status" value="1"/>
</dbReference>
<dbReference type="FunFam" id="2.170.130.10:FF:000008">
    <property type="entry name" value="SusC/RagA family TonB-linked outer membrane protein"/>
    <property type="match status" value="1"/>
</dbReference>
<dbReference type="InterPro" id="IPR023997">
    <property type="entry name" value="TonB-dep_OMP_SusC/RagA_CS"/>
</dbReference>
<protein>
    <submittedName>
        <fullName evidence="13">SusC/RagA family TonB-linked outer membrane protein</fullName>
    </submittedName>
</protein>
<sequence>MKKIINGRWLYPYLPKISLKMKLTTILLILSLVKIQASSYSQNTKLSLKFKEATVEQVFNKIESVSEYRFLFESNQIDLNRKVNFNVEKQKIDDILSILFKGTNTAYYVNDRQIILKKEKEVLDKETVSDSKKTAQQGILVTGVITDVNNMPVPGVNVLEKGTKNGIQSDFDGKFSIRVNGSSSALVFSFIGYETVTKVVGQNKTMNIVLKDESSTLNEVVVIGYGTAKKGDLTGSVAAISGDDLKKTNMNNVAESLTGRVAGVQVTSAEGSPDADIKIRIRGGGSLTQDASPLVIVDGFPVSSLNDIAPSDIETITVLKDASSTAIYGSRGANGVILVTTKKGKDGKISVSFNTYYGLKKIASTIDVLKPEEYVKLQYEFVNRFDADDSSYQQYFGQWGDRDLYSGMKGNNWQKQIYGRLGETRSRDLGIRGGTDKMNFNFNYAHIDEKTIMLGSQYKRNNLSFSVKNKASEKIDLSFTMRYSDTQINGGGTNEQNAKSVSADARLRHSVGYSPIPLPGLTTDNTDEAVAGYLVNPFVAVADNDRLQNRKNFNLLGGISYKILPGLQLGSDLGLDNYYLQDYRFYGRSTYYVNNQVAAENQGKPALAISDTKNVRFRIANTANYDFKKIIGEDHSLKLLLGQELIKSNSTELASEINGFPLFFGFESAKNLSSQGVALFTETNYAPEDKLLSYFGRLTYDYKNRYLFTATYRADGSSKFLGKNRWGYFPSAALAWKLSEEDFLKNVGWLKLLKVRASYGQAGNNNIPSGQTSQLYSSSTTTWINGITNYWSASKVLANPDLKWETTVTQNFGLDYELFNGKLSGSVEAYKNVTKDLLINFPVPGTGYDTQYRNMGETQNTGVEATLSVTAINKPNYGLSFSLNFGMNKNRINSLGIMSDFGVSTAWASTAIGNDYVVRVGQPLGLMYGYKSDGRYEVSDFDYNGTSYTLRADVANATAVVGTVSPGVMKLKDLNNDGKVDANDQTIIGNANPKHTGGFVINANAYGFDLSAAFNYSFGNDIYNANKVEFTTATTNTQYRNLSLQMASDNRWTNFNAAGELVTDPVELQTLNANTTLWSPFMSRYVFSDWAVEDGSFIRLNTLSLGYTVPADALSKYGISKLRFYATANNVFVITKYSGLDPEVSTIRRTPLTPGVDYSPFPRSRQVSFGLNLNF</sequence>
<dbReference type="SMART" id="SM00965">
    <property type="entry name" value="STN"/>
    <property type="match status" value="1"/>
</dbReference>
<gene>
    <name evidence="13" type="ORF">FGL01_04120</name>
</gene>
<evidence type="ECO:0000313" key="14">
    <source>
        <dbReference type="Proteomes" id="UP000321579"/>
    </source>
</evidence>
<dbReference type="NCBIfam" id="TIGR04057">
    <property type="entry name" value="SusC_RagA_signa"/>
    <property type="match status" value="1"/>
</dbReference>
<dbReference type="InterPro" id="IPR008969">
    <property type="entry name" value="CarboxyPept-like_regulatory"/>
</dbReference>
<feature type="domain" description="Secretin/TonB short N-terminal" evidence="12">
    <location>
        <begin position="68"/>
        <end position="119"/>
    </location>
</feature>
<dbReference type="InterPro" id="IPR039426">
    <property type="entry name" value="TonB-dep_rcpt-like"/>
</dbReference>
<dbReference type="Gene3D" id="2.40.170.20">
    <property type="entry name" value="TonB-dependent receptor, beta-barrel domain"/>
    <property type="match status" value="1"/>
</dbReference>
<dbReference type="GO" id="GO:0006826">
    <property type="term" value="P:iron ion transport"/>
    <property type="evidence" value="ECO:0007669"/>
    <property type="project" value="UniProtKB-KW"/>
</dbReference>
<dbReference type="InterPro" id="IPR023996">
    <property type="entry name" value="TonB-dep_OMP_SusC/RagA"/>
</dbReference>
<evidence type="ECO:0000256" key="7">
    <source>
        <dbReference type="ARBA" id="ARBA00023077"/>
    </source>
</evidence>
<comment type="subcellular location">
    <subcellularLocation>
        <location evidence="1 10">Cell outer membrane</location>
        <topology evidence="1 10">Multi-pass membrane protein</topology>
    </subcellularLocation>
</comment>
<dbReference type="InterPro" id="IPR000531">
    <property type="entry name" value="Beta-barrel_TonB"/>
</dbReference>
<keyword evidence="9 10" id="KW-0998">Cell outer membrane</keyword>
<keyword evidence="7 11" id="KW-0798">TonB box</keyword>
<evidence type="ECO:0000256" key="8">
    <source>
        <dbReference type="ARBA" id="ARBA00023136"/>
    </source>
</evidence>
<evidence type="ECO:0000256" key="1">
    <source>
        <dbReference type="ARBA" id="ARBA00004571"/>
    </source>
</evidence>
<dbReference type="AlphaFoldDB" id="A0A511CD56"/>
<evidence type="ECO:0000256" key="5">
    <source>
        <dbReference type="ARBA" id="ARBA00022692"/>
    </source>
</evidence>
<dbReference type="Proteomes" id="UP000321579">
    <property type="component" value="Unassembled WGS sequence"/>
</dbReference>
<evidence type="ECO:0000313" key="13">
    <source>
        <dbReference type="EMBL" id="GEL09673.1"/>
    </source>
</evidence>
<dbReference type="Pfam" id="PF00593">
    <property type="entry name" value="TonB_dep_Rec_b-barrel"/>
    <property type="match status" value="1"/>
</dbReference>
<dbReference type="RefSeq" id="WP_139068336.1">
    <property type="nucleotide sequence ID" value="NZ_BJVF01000001.1"/>
</dbReference>
<dbReference type="Pfam" id="PF07715">
    <property type="entry name" value="Plug"/>
    <property type="match status" value="1"/>
</dbReference>
<name>A0A511CD56_9FLAO</name>
<keyword evidence="4" id="KW-0410">Iron transport</keyword>
<keyword evidence="2 10" id="KW-0813">Transport</keyword>
<evidence type="ECO:0000256" key="6">
    <source>
        <dbReference type="ARBA" id="ARBA00023004"/>
    </source>
</evidence>
<dbReference type="SUPFAM" id="SSF56935">
    <property type="entry name" value="Porins"/>
    <property type="match status" value="1"/>
</dbReference>
<comment type="caution">
    <text evidence="13">The sequence shown here is derived from an EMBL/GenBank/DDBJ whole genome shotgun (WGS) entry which is preliminary data.</text>
</comment>
<dbReference type="InterPro" id="IPR037066">
    <property type="entry name" value="Plug_dom_sf"/>
</dbReference>
<keyword evidence="8 10" id="KW-0472">Membrane</keyword>
<reference evidence="13 14" key="1">
    <citation type="submission" date="2019-07" db="EMBL/GenBank/DDBJ databases">
        <title>Whole genome shotgun sequence of Flavobacterium glycines NBRC 105008.</title>
        <authorList>
            <person name="Hosoyama A."/>
            <person name="Uohara A."/>
            <person name="Ohji S."/>
            <person name="Ichikawa N."/>
        </authorList>
    </citation>
    <scope>NUCLEOTIDE SEQUENCE [LARGE SCALE GENOMIC DNA]</scope>
    <source>
        <strain evidence="13 14">NBRC 105008</strain>
    </source>
</reference>
<accession>A0A511CD56</accession>
<dbReference type="Pfam" id="PF07660">
    <property type="entry name" value="STN"/>
    <property type="match status" value="1"/>
</dbReference>
<evidence type="ECO:0000259" key="12">
    <source>
        <dbReference type="SMART" id="SM00965"/>
    </source>
</evidence>
<dbReference type="InterPro" id="IPR036942">
    <property type="entry name" value="Beta-barrel_TonB_sf"/>
</dbReference>
<keyword evidence="4" id="KW-0406">Ion transport</keyword>
<keyword evidence="5 10" id="KW-0812">Transmembrane</keyword>
<evidence type="ECO:0000256" key="9">
    <source>
        <dbReference type="ARBA" id="ARBA00023237"/>
    </source>
</evidence>
<dbReference type="PROSITE" id="PS52016">
    <property type="entry name" value="TONB_DEPENDENT_REC_3"/>
    <property type="match status" value="1"/>
</dbReference>
<comment type="similarity">
    <text evidence="10 11">Belongs to the TonB-dependent receptor family.</text>
</comment>
<evidence type="ECO:0000256" key="2">
    <source>
        <dbReference type="ARBA" id="ARBA00022448"/>
    </source>
</evidence>
<evidence type="ECO:0000256" key="4">
    <source>
        <dbReference type="ARBA" id="ARBA00022496"/>
    </source>
</evidence>
<dbReference type="EMBL" id="BJVF01000001">
    <property type="protein sequence ID" value="GEL09673.1"/>
    <property type="molecule type" value="Genomic_DNA"/>
</dbReference>
<evidence type="ECO:0000256" key="11">
    <source>
        <dbReference type="RuleBase" id="RU003357"/>
    </source>
</evidence>
<dbReference type="Gene3D" id="2.170.130.10">
    <property type="entry name" value="TonB-dependent receptor, plug domain"/>
    <property type="match status" value="1"/>
</dbReference>
<organism evidence="13 14">
    <name type="scientific">Flavobacterium glycines</name>
    <dbReference type="NCBI Taxonomy" id="551990"/>
    <lineage>
        <taxon>Bacteria</taxon>
        <taxon>Pseudomonadati</taxon>
        <taxon>Bacteroidota</taxon>
        <taxon>Flavobacteriia</taxon>
        <taxon>Flavobacteriales</taxon>
        <taxon>Flavobacteriaceae</taxon>
        <taxon>Flavobacterium</taxon>
    </lineage>
</organism>
<dbReference type="GO" id="GO:0009279">
    <property type="term" value="C:cell outer membrane"/>
    <property type="evidence" value="ECO:0007669"/>
    <property type="project" value="UniProtKB-SubCell"/>
</dbReference>
<evidence type="ECO:0000256" key="3">
    <source>
        <dbReference type="ARBA" id="ARBA00022452"/>
    </source>
</evidence>
<keyword evidence="3 10" id="KW-1134">Transmembrane beta strand</keyword>
<dbReference type="InterPro" id="IPR011662">
    <property type="entry name" value="Secretin/TonB_short_N"/>
</dbReference>
<dbReference type="Pfam" id="PF13715">
    <property type="entry name" value="CarbopepD_reg_2"/>
    <property type="match status" value="1"/>
</dbReference>
<dbReference type="SUPFAM" id="SSF49464">
    <property type="entry name" value="Carboxypeptidase regulatory domain-like"/>
    <property type="match status" value="1"/>
</dbReference>
<proteinExistence type="inferred from homology"/>
<dbReference type="NCBIfam" id="TIGR04056">
    <property type="entry name" value="OMP_RagA_SusC"/>
    <property type="match status" value="1"/>
</dbReference>
<evidence type="ECO:0000256" key="10">
    <source>
        <dbReference type="PROSITE-ProRule" id="PRU01360"/>
    </source>
</evidence>
<keyword evidence="6" id="KW-0408">Iron</keyword>
<dbReference type="InterPro" id="IPR012910">
    <property type="entry name" value="Plug_dom"/>
</dbReference>
<dbReference type="OrthoDB" id="9768177at2"/>